<feature type="compositionally biased region" description="Basic and acidic residues" evidence="1">
    <location>
        <begin position="346"/>
        <end position="362"/>
    </location>
</feature>
<organism evidence="2 3">
    <name type="scientific">Pristionchus entomophagus</name>
    <dbReference type="NCBI Taxonomy" id="358040"/>
    <lineage>
        <taxon>Eukaryota</taxon>
        <taxon>Metazoa</taxon>
        <taxon>Ecdysozoa</taxon>
        <taxon>Nematoda</taxon>
        <taxon>Chromadorea</taxon>
        <taxon>Rhabditida</taxon>
        <taxon>Rhabditina</taxon>
        <taxon>Diplogasteromorpha</taxon>
        <taxon>Diplogasteroidea</taxon>
        <taxon>Neodiplogasteridae</taxon>
        <taxon>Pristionchus</taxon>
    </lineage>
</organism>
<proteinExistence type="predicted"/>
<feature type="non-terminal residue" evidence="2">
    <location>
        <position position="1"/>
    </location>
</feature>
<comment type="caution">
    <text evidence="2">The sequence shown here is derived from an EMBL/GenBank/DDBJ whole genome shotgun (WGS) entry which is preliminary data.</text>
</comment>
<reference evidence="2" key="1">
    <citation type="submission" date="2023-10" db="EMBL/GenBank/DDBJ databases">
        <title>Genome assembly of Pristionchus species.</title>
        <authorList>
            <person name="Yoshida K."/>
            <person name="Sommer R.J."/>
        </authorList>
    </citation>
    <scope>NUCLEOTIDE SEQUENCE</scope>
    <source>
        <strain evidence="2">RS0144</strain>
    </source>
</reference>
<accession>A0AAV5T6T2</accession>
<gene>
    <name evidence="2" type="ORF">PENTCL1PPCAC_13406</name>
</gene>
<evidence type="ECO:0000313" key="3">
    <source>
        <dbReference type="Proteomes" id="UP001432027"/>
    </source>
</evidence>
<name>A0AAV5T6T2_9BILA</name>
<dbReference type="AlphaFoldDB" id="A0AAV5T6T2"/>
<evidence type="ECO:0000256" key="1">
    <source>
        <dbReference type="SAM" id="MobiDB-lite"/>
    </source>
</evidence>
<feature type="region of interest" description="Disordered" evidence="1">
    <location>
        <begin position="293"/>
        <end position="407"/>
    </location>
</feature>
<protein>
    <submittedName>
        <fullName evidence="2">Uncharacterized protein</fullName>
    </submittedName>
</protein>
<sequence>LLVTTVIPPTVSYRIPSLLLFTTVMPHTVAESSLAPIQVTLYKLLFRNDEIDWSKSTLETPRSNFSTGWPYPMTFISPLMRRPSHVIPHGCDWYSIKGTKGQCDFSQCPEEKIEMFRGWTDQRTNSVDNSRFKLCPRKYDHVRKNAVPVKATFCCNKNVFRGEAPLQMGDWTLNAKEMNGQCQWMGTAPFCWGDRERCPDRKFRHEIARASDAGLVTNNNTDPIFLDRKAFGGRCEDGERILCCKDSAFWIQEIVDVFLNTELNYLFPILLRKKNKYAGMRIRLIFAPGATAARRTEEAPPTTTTESTPTVPPEIPVSGRVEIEMPHDHQQSSDTDQGEHPDDDSAANKEKEKEGGAMKMEVETENTDDNAAPQPPDEPNPDDAAPNADANGGGDADGDAAVELLLL</sequence>
<keyword evidence="3" id="KW-1185">Reference proteome</keyword>
<feature type="compositionally biased region" description="Low complexity" evidence="1">
    <location>
        <begin position="299"/>
        <end position="309"/>
    </location>
</feature>
<dbReference type="EMBL" id="BTSX01000003">
    <property type="protein sequence ID" value="GMS91231.1"/>
    <property type="molecule type" value="Genomic_DNA"/>
</dbReference>
<feature type="compositionally biased region" description="Basic and acidic residues" evidence="1">
    <location>
        <begin position="321"/>
        <end position="331"/>
    </location>
</feature>
<dbReference type="Proteomes" id="UP001432027">
    <property type="component" value="Unassembled WGS sequence"/>
</dbReference>
<evidence type="ECO:0000313" key="2">
    <source>
        <dbReference type="EMBL" id="GMS91231.1"/>
    </source>
</evidence>